<accession>A0A1I8E8X1</accession>
<organism evidence="1">
    <name type="scientific">Wuchereria bancrofti</name>
    <dbReference type="NCBI Taxonomy" id="6293"/>
    <lineage>
        <taxon>Eukaryota</taxon>
        <taxon>Metazoa</taxon>
        <taxon>Ecdysozoa</taxon>
        <taxon>Nematoda</taxon>
        <taxon>Chromadorea</taxon>
        <taxon>Rhabditida</taxon>
        <taxon>Spirurina</taxon>
        <taxon>Spiruromorpha</taxon>
        <taxon>Filarioidea</taxon>
        <taxon>Onchocercidae</taxon>
        <taxon>Wuchereria</taxon>
    </lineage>
</organism>
<evidence type="ECO:0000313" key="1">
    <source>
        <dbReference type="WBParaSite" id="maker-PairedContig_1054-snap-gene-0.22-mRNA-1"/>
    </source>
</evidence>
<name>A0A1I8E8X1_WUCBA</name>
<proteinExistence type="predicted"/>
<protein>
    <submittedName>
        <fullName evidence="1">Uncharacterized protein</fullName>
    </submittedName>
</protein>
<sequence>MAYYINHHNSHCYHSGHSRSVLLLYKRKKAKKPKGRTRA</sequence>
<dbReference type="WBParaSite" id="maker-PairedContig_1054-snap-gene-0.22-mRNA-1">
    <property type="protein sequence ID" value="maker-PairedContig_1054-snap-gene-0.22-mRNA-1"/>
    <property type="gene ID" value="maker-PairedContig_1054-snap-gene-0.22"/>
</dbReference>
<dbReference type="AlphaFoldDB" id="A0A1I8E8X1"/>
<reference evidence="1" key="1">
    <citation type="submission" date="2016-11" db="UniProtKB">
        <authorList>
            <consortium name="WormBaseParasite"/>
        </authorList>
    </citation>
    <scope>IDENTIFICATION</scope>
    <source>
        <strain evidence="1">pt0022</strain>
    </source>
</reference>